<name>A0ABW2JBW7_9ACTN</name>
<dbReference type="NCBIfam" id="TIGR00996">
    <property type="entry name" value="Mtu_fam_mce"/>
    <property type="match status" value="1"/>
</dbReference>
<comment type="caution">
    <text evidence="3">The sequence shown here is derived from an EMBL/GenBank/DDBJ whole genome shotgun (WGS) entry which is preliminary data.</text>
</comment>
<dbReference type="EMBL" id="JBHTCF010000001">
    <property type="protein sequence ID" value="MFC7303021.1"/>
    <property type="molecule type" value="Genomic_DNA"/>
</dbReference>
<evidence type="ECO:0000259" key="2">
    <source>
        <dbReference type="Pfam" id="PF11887"/>
    </source>
</evidence>
<evidence type="ECO:0000259" key="1">
    <source>
        <dbReference type="Pfam" id="PF02470"/>
    </source>
</evidence>
<dbReference type="PANTHER" id="PTHR33371:SF17">
    <property type="entry name" value="MCE-FAMILY PROTEIN MCE1B"/>
    <property type="match status" value="1"/>
</dbReference>
<accession>A0ABW2JBW7</accession>
<dbReference type="Proteomes" id="UP001596523">
    <property type="component" value="Unassembled WGS sequence"/>
</dbReference>
<dbReference type="InterPro" id="IPR024516">
    <property type="entry name" value="Mce_C"/>
</dbReference>
<feature type="domain" description="Mce/MlaD" evidence="1">
    <location>
        <begin position="44"/>
        <end position="118"/>
    </location>
</feature>
<evidence type="ECO:0000313" key="3">
    <source>
        <dbReference type="EMBL" id="MFC7303021.1"/>
    </source>
</evidence>
<gene>
    <name evidence="3" type="ORF">ACFQVC_02155</name>
</gene>
<protein>
    <submittedName>
        <fullName evidence="3">MCE family protein</fullName>
    </submittedName>
</protein>
<sequence>MSVSTGRSLRGPLVKSLIFVVVTALATTVLAFSIAGGGTGDTSGYRARFSDTTGLIEGDSVRVAGVKIGQVESIRVVDRRIAEVHFTVDEGRELPASTRASIKYLNMVGQRFVDLERGTGPVDAVLDPGATIPLSRTTPALDLTQLFNGFRPLFEGLSPKDTNELAGSLVQVLQGEGGTVDSLLKHVGSLTTTVGKKDQVISKVIKNLNTVVETVNDREDSFDDLVSTLEALVKGFAKDRQPIGAAVEAMGELSTSTAGLLQEGREPLKQDIRHLGRLSSNLSASSAQLESFLRRTPAKMQALGRLASYGSWFNLYLCEAKVSGLSMSDGSKPPTGIPVTAGRCR</sequence>
<reference evidence="4" key="1">
    <citation type="journal article" date="2019" name="Int. J. Syst. Evol. Microbiol.">
        <title>The Global Catalogue of Microorganisms (GCM) 10K type strain sequencing project: providing services to taxonomists for standard genome sequencing and annotation.</title>
        <authorList>
            <consortium name="The Broad Institute Genomics Platform"/>
            <consortium name="The Broad Institute Genome Sequencing Center for Infectious Disease"/>
            <person name="Wu L."/>
            <person name="Ma J."/>
        </authorList>
    </citation>
    <scope>NUCLEOTIDE SEQUENCE [LARGE SCALE GENOMIC DNA]</scope>
    <source>
        <strain evidence="4">SYNS20</strain>
    </source>
</reference>
<dbReference type="RefSeq" id="WP_381825769.1">
    <property type="nucleotide sequence ID" value="NZ_JBHTCF010000001.1"/>
</dbReference>
<keyword evidence="4" id="KW-1185">Reference proteome</keyword>
<dbReference type="PANTHER" id="PTHR33371">
    <property type="entry name" value="INTERMEMBRANE PHOSPHOLIPID TRANSPORT SYSTEM BINDING PROTEIN MLAD-RELATED"/>
    <property type="match status" value="1"/>
</dbReference>
<organism evidence="3 4">
    <name type="scientific">Streptomyces monticola</name>
    <dbReference type="NCBI Taxonomy" id="2666263"/>
    <lineage>
        <taxon>Bacteria</taxon>
        <taxon>Bacillati</taxon>
        <taxon>Actinomycetota</taxon>
        <taxon>Actinomycetes</taxon>
        <taxon>Kitasatosporales</taxon>
        <taxon>Streptomycetaceae</taxon>
        <taxon>Streptomyces</taxon>
    </lineage>
</organism>
<evidence type="ECO:0000313" key="4">
    <source>
        <dbReference type="Proteomes" id="UP001596523"/>
    </source>
</evidence>
<dbReference type="InterPro" id="IPR003399">
    <property type="entry name" value="Mce/MlaD"/>
</dbReference>
<feature type="domain" description="Mammalian cell entry C-terminal" evidence="2">
    <location>
        <begin position="125"/>
        <end position="319"/>
    </location>
</feature>
<proteinExistence type="predicted"/>
<dbReference type="InterPro" id="IPR052336">
    <property type="entry name" value="MlaD_Phospholipid_Transporter"/>
</dbReference>
<dbReference type="Pfam" id="PF11887">
    <property type="entry name" value="Mce4_CUP1"/>
    <property type="match status" value="1"/>
</dbReference>
<dbReference type="InterPro" id="IPR005693">
    <property type="entry name" value="Mce"/>
</dbReference>
<dbReference type="Pfam" id="PF02470">
    <property type="entry name" value="MlaD"/>
    <property type="match status" value="1"/>
</dbReference>